<feature type="signal peptide" evidence="1">
    <location>
        <begin position="1"/>
        <end position="23"/>
    </location>
</feature>
<reference evidence="2" key="1">
    <citation type="submission" date="2016-12" db="EMBL/GenBank/DDBJ databases">
        <title>The genomes of Aspergillus section Nigri reveals drivers in fungal speciation.</title>
        <authorList>
            <consortium name="DOE Joint Genome Institute"/>
            <person name="Vesth T.C."/>
            <person name="Nybo J."/>
            <person name="Theobald S."/>
            <person name="Brandl J."/>
            <person name="Frisvad J.C."/>
            <person name="Nielsen K.F."/>
            <person name="Lyhne E.K."/>
            <person name="Kogle M.E."/>
            <person name="Kuo A."/>
            <person name="Riley R."/>
            <person name="Clum A."/>
            <person name="Nolan M."/>
            <person name="Lipzen A."/>
            <person name="Salamov A."/>
            <person name="Henrissat B."/>
            <person name="Wiebenga A."/>
            <person name="De Vries R.P."/>
            <person name="Grigoriev I.V."/>
            <person name="Mortensen U.H."/>
            <person name="Andersen M.R."/>
            <person name="Baker S.E."/>
        </authorList>
    </citation>
    <scope>NUCLEOTIDE SEQUENCE [LARGE SCALE GENOMIC DNA]</scope>
    <source>
        <strain evidence="2">CBS 113365</strain>
    </source>
</reference>
<evidence type="ECO:0008006" key="4">
    <source>
        <dbReference type="Google" id="ProtNLM"/>
    </source>
</evidence>
<proteinExistence type="predicted"/>
<gene>
    <name evidence="2" type="ORF">BO88DRAFT_26181</name>
</gene>
<keyword evidence="3" id="KW-1185">Reference proteome</keyword>
<dbReference type="AlphaFoldDB" id="A0A319D4E7"/>
<evidence type="ECO:0000256" key="1">
    <source>
        <dbReference type="SAM" id="SignalP"/>
    </source>
</evidence>
<dbReference type="GeneID" id="37206882"/>
<protein>
    <recommendedName>
        <fullName evidence="4">Secreted protein</fullName>
    </recommendedName>
</protein>
<name>A0A319D4E7_ASPVC</name>
<evidence type="ECO:0000313" key="2">
    <source>
        <dbReference type="EMBL" id="PYH74922.1"/>
    </source>
</evidence>
<keyword evidence="1" id="KW-0732">Signal</keyword>
<organism evidence="2 3">
    <name type="scientific">Aspergillus vadensis (strain CBS 113365 / IMI 142717 / IBT 24658)</name>
    <dbReference type="NCBI Taxonomy" id="1448311"/>
    <lineage>
        <taxon>Eukaryota</taxon>
        <taxon>Fungi</taxon>
        <taxon>Dikarya</taxon>
        <taxon>Ascomycota</taxon>
        <taxon>Pezizomycotina</taxon>
        <taxon>Eurotiomycetes</taxon>
        <taxon>Eurotiomycetidae</taxon>
        <taxon>Eurotiales</taxon>
        <taxon>Aspergillaceae</taxon>
        <taxon>Aspergillus</taxon>
        <taxon>Aspergillus subgen. Circumdati</taxon>
    </lineage>
</organism>
<dbReference type="EMBL" id="KZ821614">
    <property type="protein sequence ID" value="PYH74922.1"/>
    <property type="molecule type" value="Genomic_DNA"/>
</dbReference>
<feature type="chain" id="PRO_5016237972" description="Secreted protein" evidence="1">
    <location>
        <begin position="24"/>
        <end position="87"/>
    </location>
</feature>
<accession>A0A319D4E7</accession>
<sequence length="87" mass="9173">MMILIGHPAGVLLRGISLPCTLSCLLPSLPFPESIYFSCTWRGNAAISLGPNDSTEEIVGGLGTRVGGVANTQQIHLGDLHGSYLEH</sequence>
<evidence type="ECO:0000313" key="3">
    <source>
        <dbReference type="Proteomes" id="UP000248405"/>
    </source>
</evidence>
<dbReference type="Proteomes" id="UP000248405">
    <property type="component" value="Unassembled WGS sequence"/>
</dbReference>
<dbReference type="RefSeq" id="XP_025568716.1">
    <property type="nucleotide sequence ID" value="XM_025702290.1"/>
</dbReference>